<dbReference type="SUPFAM" id="SSF52540">
    <property type="entry name" value="P-loop containing nucleoside triphosphate hydrolases"/>
    <property type="match status" value="1"/>
</dbReference>
<keyword evidence="3" id="KW-0547">Nucleotide-binding</keyword>
<organism evidence="6 7">
    <name type="scientific">Conexibacter stalactiti</name>
    <dbReference type="NCBI Taxonomy" id="1940611"/>
    <lineage>
        <taxon>Bacteria</taxon>
        <taxon>Bacillati</taxon>
        <taxon>Actinomycetota</taxon>
        <taxon>Thermoleophilia</taxon>
        <taxon>Solirubrobacterales</taxon>
        <taxon>Conexibacteraceae</taxon>
        <taxon>Conexibacter</taxon>
    </lineage>
</organism>
<evidence type="ECO:0000313" key="6">
    <source>
        <dbReference type="EMBL" id="MDW5593668.1"/>
    </source>
</evidence>
<dbReference type="SMART" id="SM00382">
    <property type="entry name" value="AAA"/>
    <property type="match status" value="1"/>
</dbReference>
<evidence type="ECO:0000256" key="2">
    <source>
        <dbReference type="ARBA" id="ARBA00022448"/>
    </source>
</evidence>
<dbReference type="CDD" id="cd10147">
    <property type="entry name" value="Wzt_C-like"/>
    <property type="match status" value="1"/>
</dbReference>
<keyword evidence="7" id="KW-1185">Reference proteome</keyword>
<dbReference type="InterPro" id="IPR027417">
    <property type="entry name" value="P-loop_NTPase"/>
</dbReference>
<name>A0ABU4HK30_9ACTN</name>
<evidence type="ECO:0000256" key="1">
    <source>
        <dbReference type="ARBA" id="ARBA00005417"/>
    </source>
</evidence>
<comment type="similarity">
    <text evidence="1">Belongs to the ABC transporter superfamily.</text>
</comment>
<dbReference type="PANTHER" id="PTHR46743:SF2">
    <property type="entry name" value="TEICHOIC ACIDS EXPORT ATP-BINDING PROTEIN TAGH"/>
    <property type="match status" value="1"/>
</dbReference>
<dbReference type="InterPro" id="IPR015860">
    <property type="entry name" value="ABC_transpr_TagH-like"/>
</dbReference>
<dbReference type="InterPro" id="IPR050683">
    <property type="entry name" value="Bact_Polysacc_Export_ATP-bd"/>
</dbReference>
<dbReference type="InterPro" id="IPR003439">
    <property type="entry name" value="ABC_transporter-like_ATP-bd"/>
</dbReference>
<dbReference type="Proteomes" id="UP001284601">
    <property type="component" value="Unassembled WGS sequence"/>
</dbReference>
<reference evidence="7" key="1">
    <citation type="submission" date="2023-07" db="EMBL/GenBank/DDBJ databases">
        <title>Conexibacter stalactiti sp. nov., isolated from stalactites in a lava cave and emended description of the genus Conexibacter.</title>
        <authorList>
            <person name="Lee S.D."/>
        </authorList>
    </citation>
    <scope>NUCLEOTIDE SEQUENCE [LARGE SCALE GENOMIC DNA]</scope>
    <source>
        <strain evidence="7">KCTC 39840</strain>
    </source>
</reference>
<comment type="caution">
    <text evidence="6">The sequence shown here is derived from an EMBL/GenBank/DDBJ whole genome shotgun (WGS) entry which is preliminary data.</text>
</comment>
<dbReference type="InterPro" id="IPR029439">
    <property type="entry name" value="Wzt_C"/>
</dbReference>
<dbReference type="RefSeq" id="WP_318595927.1">
    <property type="nucleotide sequence ID" value="NZ_JAWSTH010000007.1"/>
</dbReference>
<evidence type="ECO:0000256" key="4">
    <source>
        <dbReference type="ARBA" id="ARBA00022840"/>
    </source>
</evidence>
<gene>
    <name evidence="6" type="ORF">R7226_04930</name>
</gene>
<dbReference type="InterPro" id="IPR017871">
    <property type="entry name" value="ABC_transporter-like_CS"/>
</dbReference>
<dbReference type="Pfam" id="PF14524">
    <property type="entry name" value="Wzt_C"/>
    <property type="match status" value="1"/>
</dbReference>
<dbReference type="Gene3D" id="3.40.50.300">
    <property type="entry name" value="P-loop containing nucleotide triphosphate hydrolases"/>
    <property type="match status" value="1"/>
</dbReference>
<sequence>MSPKRAVAAVAVDNVSKTFRVPTERVHTLKETALHPFRRSTYDEFVALKDISFDVGHGEFLGIVGRNGSGKSTLLKCMAGIYRVDTGGIYVDGRLSAFIELGVGFNPDLPARDNVLINGTMLGLSPREARRRYDSVIDFAELREFEHLKVKNYSSGMLVRLAFAVMIHVDAEILLVDEVLAVGDAAFQQKCFDEFYRLRDENRTVILVTHDMGAVERFCDSAVLFEKGDMVSQGDSHRIGVEYLELNFGRAPAIVAAEAADGSDAQRSGIGGAEIVEAWFEDQHGARASNLELERDCRFAARIRFTAAVDHPVFGVTLENAAHDNVFTASTQWQEAETGHFAAGEEAVFRVQFTNVLAPGRYDATPSVSQRGSGTAVMDRRERFISTVVSGTHASGALLELPYASAVERSAAQPAAEVES</sequence>
<evidence type="ECO:0000259" key="5">
    <source>
        <dbReference type="PROSITE" id="PS50893"/>
    </source>
</evidence>
<keyword evidence="2" id="KW-0813">Transport</keyword>
<reference evidence="6 7" key="2">
    <citation type="submission" date="2023-10" db="EMBL/GenBank/DDBJ databases">
        <authorList>
            <person name="Han X.F."/>
        </authorList>
    </citation>
    <scope>NUCLEOTIDE SEQUENCE [LARGE SCALE GENOMIC DNA]</scope>
    <source>
        <strain evidence="6 7">KCTC 39840</strain>
    </source>
</reference>
<accession>A0ABU4HK30</accession>
<dbReference type="EMBL" id="JAWSTH010000007">
    <property type="protein sequence ID" value="MDW5593668.1"/>
    <property type="molecule type" value="Genomic_DNA"/>
</dbReference>
<evidence type="ECO:0000256" key="3">
    <source>
        <dbReference type="ARBA" id="ARBA00022741"/>
    </source>
</evidence>
<dbReference type="Gene3D" id="2.70.50.60">
    <property type="entry name" value="abc- transporter (atp binding component) like domain"/>
    <property type="match status" value="1"/>
</dbReference>
<dbReference type="PROSITE" id="PS00211">
    <property type="entry name" value="ABC_TRANSPORTER_1"/>
    <property type="match status" value="1"/>
</dbReference>
<dbReference type="GO" id="GO:0005524">
    <property type="term" value="F:ATP binding"/>
    <property type="evidence" value="ECO:0007669"/>
    <property type="project" value="UniProtKB-KW"/>
</dbReference>
<dbReference type="PANTHER" id="PTHR46743">
    <property type="entry name" value="TEICHOIC ACIDS EXPORT ATP-BINDING PROTEIN TAGH"/>
    <property type="match status" value="1"/>
</dbReference>
<evidence type="ECO:0000313" key="7">
    <source>
        <dbReference type="Proteomes" id="UP001284601"/>
    </source>
</evidence>
<dbReference type="Pfam" id="PF00005">
    <property type="entry name" value="ABC_tran"/>
    <property type="match status" value="1"/>
</dbReference>
<keyword evidence="4 6" id="KW-0067">ATP-binding</keyword>
<feature type="domain" description="ABC transporter" evidence="5">
    <location>
        <begin position="10"/>
        <end position="252"/>
    </location>
</feature>
<protein>
    <submittedName>
        <fullName evidence="6">ABC transporter ATP-binding protein</fullName>
    </submittedName>
</protein>
<dbReference type="PROSITE" id="PS50893">
    <property type="entry name" value="ABC_TRANSPORTER_2"/>
    <property type="match status" value="1"/>
</dbReference>
<proteinExistence type="inferred from homology"/>
<dbReference type="InterPro" id="IPR003593">
    <property type="entry name" value="AAA+_ATPase"/>
</dbReference>
<dbReference type="CDD" id="cd03220">
    <property type="entry name" value="ABC_KpsT_Wzt"/>
    <property type="match status" value="1"/>
</dbReference>